<dbReference type="VEuPathDB" id="FungiDB:CNAG_03407"/>
<evidence type="ECO:0000313" key="1">
    <source>
        <dbReference type="EMBL" id="AFR96630.1"/>
    </source>
</evidence>
<keyword evidence="2" id="KW-1185">Reference proteome</keyword>
<dbReference type="Proteomes" id="UP000010091">
    <property type="component" value="Chromosome 8"/>
</dbReference>
<dbReference type="GeneID" id="23886915"/>
<name>J9VY43_CRYN9</name>
<protein>
    <submittedName>
        <fullName evidence="1">Uncharacterized protein</fullName>
    </submittedName>
</protein>
<dbReference type="AlphaFoldDB" id="J9VY43"/>
<dbReference type="EMBL" id="CP003827">
    <property type="protein sequence ID" value="AFR96630.1"/>
    <property type="molecule type" value="Genomic_DNA"/>
</dbReference>
<dbReference type="HOGENOM" id="CLU_1970484_0_0_1"/>
<reference evidence="1 2" key="1">
    <citation type="journal article" date="2014" name="PLoS Genet.">
        <title>Analysis of the genome and transcriptome of Cryptococcus neoformans var. grubii reveals complex RNA expression and microevolution leading to virulence attenuation.</title>
        <authorList>
            <person name="Janbon G."/>
            <person name="Ormerod K.L."/>
            <person name="Paulet D."/>
            <person name="Byrnes E.J.III."/>
            <person name="Yadav V."/>
            <person name="Chatterjee G."/>
            <person name="Mullapudi N."/>
            <person name="Hon C.C."/>
            <person name="Billmyre R.B."/>
            <person name="Brunel F."/>
            <person name="Bahn Y.S."/>
            <person name="Chen W."/>
            <person name="Chen Y."/>
            <person name="Chow E.W."/>
            <person name="Coppee J.Y."/>
            <person name="Floyd-Averette A."/>
            <person name="Gaillardin C."/>
            <person name="Gerik K.J."/>
            <person name="Goldberg J."/>
            <person name="Gonzalez-Hilarion S."/>
            <person name="Gujja S."/>
            <person name="Hamlin J.L."/>
            <person name="Hsueh Y.P."/>
            <person name="Ianiri G."/>
            <person name="Jones S."/>
            <person name="Kodira C.D."/>
            <person name="Kozubowski L."/>
            <person name="Lam W."/>
            <person name="Marra M."/>
            <person name="Mesner L.D."/>
            <person name="Mieczkowski P.A."/>
            <person name="Moyrand F."/>
            <person name="Nielsen K."/>
            <person name="Proux C."/>
            <person name="Rossignol T."/>
            <person name="Schein J.E."/>
            <person name="Sun S."/>
            <person name="Wollschlaeger C."/>
            <person name="Wood I.A."/>
            <person name="Zeng Q."/>
            <person name="Neuveglise C."/>
            <person name="Newlon C.S."/>
            <person name="Perfect J.R."/>
            <person name="Lodge J.K."/>
            <person name="Idnurm A."/>
            <person name="Stajich J.E."/>
            <person name="Kronstad J.W."/>
            <person name="Sanyal K."/>
            <person name="Heitman J."/>
            <person name="Fraser J.A."/>
            <person name="Cuomo C.A."/>
            <person name="Dietrich F.S."/>
        </authorList>
    </citation>
    <scope>NUCLEOTIDE SEQUENCE [LARGE SCALE GENOMIC DNA]</scope>
    <source>
        <strain evidence="2">H99 / ATCC 208821 / CBS 10515 / FGSC 9487</strain>
    </source>
</reference>
<gene>
    <name evidence="1" type="ORF">CNAG_03407</name>
</gene>
<dbReference type="KEGG" id="cng:CNAG_03407"/>
<sequence>MSNRSSGTPPPAFKNPVNWQNSLMSALKDFAVKVLPSFPKEIQATKSLPWGMGMASYANLAMEMFVKFETMPQKMRDFYEATWFIRKEGKWGTVDIALKHDIGAIKIRLNLPLLCHMTDDETSGSHE</sequence>
<evidence type="ECO:0000313" key="2">
    <source>
        <dbReference type="Proteomes" id="UP000010091"/>
    </source>
</evidence>
<dbReference type="RefSeq" id="XP_012051239.1">
    <property type="nucleotide sequence ID" value="XM_012195849.1"/>
</dbReference>
<proteinExistence type="predicted"/>
<organism evidence="1 2">
    <name type="scientific">Cryptococcus neoformans (strain H99 / ATCC 208821 / CBS 10515 / FGSC 9487)</name>
    <name type="common">Cryptococcus neoformans var. grubii serotype A</name>
    <dbReference type="NCBI Taxonomy" id="235443"/>
    <lineage>
        <taxon>Eukaryota</taxon>
        <taxon>Fungi</taxon>
        <taxon>Dikarya</taxon>
        <taxon>Basidiomycota</taxon>
        <taxon>Agaricomycotina</taxon>
        <taxon>Tremellomycetes</taxon>
        <taxon>Tremellales</taxon>
        <taxon>Cryptococcaceae</taxon>
        <taxon>Cryptococcus</taxon>
        <taxon>Cryptococcus neoformans species complex</taxon>
    </lineage>
</organism>
<accession>J9VY43</accession>